<evidence type="ECO:0000256" key="1">
    <source>
        <dbReference type="SAM" id="MobiDB-lite"/>
    </source>
</evidence>
<feature type="region of interest" description="Disordered" evidence="1">
    <location>
        <begin position="1"/>
        <end position="22"/>
    </location>
</feature>
<evidence type="ECO:0000313" key="2">
    <source>
        <dbReference type="EMBL" id="KAJ4460194.1"/>
    </source>
</evidence>
<reference evidence="2" key="1">
    <citation type="journal article" date="2022" name="bioRxiv">
        <title>Genomics of Preaxostyla Flagellates Illuminates Evolutionary Transitions and the Path Towards Mitochondrial Loss.</title>
        <authorList>
            <person name="Novak L.V.F."/>
            <person name="Treitli S.C."/>
            <person name="Pyrih J."/>
            <person name="Halakuc P."/>
            <person name="Pipaliya S.V."/>
            <person name="Vacek V."/>
            <person name="Brzon O."/>
            <person name="Soukal P."/>
            <person name="Eme L."/>
            <person name="Dacks J.B."/>
            <person name="Karnkowska A."/>
            <person name="Elias M."/>
            <person name="Hampl V."/>
        </authorList>
    </citation>
    <scope>NUCLEOTIDE SEQUENCE</scope>
    <source>
        <strain evidence="2">RCP-MX</strain>
    </source>
</reference>
<feature type="compositionally biased region" description="Gly residues" evidence="1">
    <location>
        <begin position="1"/>
        <end position="10"/>
    </location>
</feature>
<dbReference type="EMBL" id="JAPMOS010000014">
    <property type="protein sequence ID" value="KAJ4460194.1"/>
    <property type="molecule type" value="Genomic_DNA"/>
</dbReference>
<comment type="caution">
    <text evidence="2">The sequence shown here is derived from an EMBL/GenBank/DDBJ whole genome shotgun (WGS) entry which is preliminary data.</text>
</comment>
<evidence type="ECO:0000313" key="3">
    <source>
        <dbReference type="Proteomes" id="UP001141327"/>
    </source>
</evidence>
<keyword evidence="3" id="KW-1185">Reference proteome</keyword>
<name>A0ABQ8ULY6_9EUKA</name>
<dbReference type="Proteomes" id="UP001141327">
    <property type="component" value="Unassembled WGS sequence"/>
</dbReference>
<protein>
    <submittedName>
        <fullName evidence="2">Uncharacterized protein</fullName>
    </submittedName>
</protein>
<sequence length="71" mass="7683">MSTHGAPGGRADGDRPEQNLPFANSLAQSRLSYGPAHLPRIWVWGLPPEGVPVPPEELVRLWALGPRPPLV</sequence>
<gene>
    <name evidence="2" type="ORF">PAPYR_3583</name>
</gene>
<proteinExistence type="predicted"/>
<organism evidence="2 3">
    <name type="scientific">Paratrimastix pyriformis</name>
    <dbReference type="NCBI Taxonomy" id="342808"/>
    <lineage>
        <taxon>Eukaryota</taxon>
        <taxon>Metamonada</taxon>
        <taxon>Preaxostyla</taxon>
        <taxon>Paratrimastigidae</taxon>
        <taxon>Paratrimastix</taxon>
    </lineage>
</organism>
<accession>A0ABQ8ULY6</accession>